<evidence type="ECO:0000313" key="3">
    <source>
        <dbReference type="EMBL" id="PIC17380.1"/>
    </source>
</evidence>
<feature type="chain" id="PRO_5013895798" evidence="2">
    <location>
        <begin position="23"/>
        <end position="177"/>
    </location>
</feature>
<feature type="compositionally biased region" description="Basic and acidic residues" evidence="1">
    <location>
        <begin position="50"/>
        <end position="76"/>
    </location>
</feature>
<evidence type="ECO:0000256" key="1">
    <source>
        <dbReference type="SAM" id="MobiDB-lite"/>
    </source>
</evidence>
<dbReference type="EMBL" id="PDUG01000006">
    <property type="protein sequence ID" value="PIC17380.1"/>
    <property type="molecule type" value="Genomic_DNA"/>
</dbReference>
<sequence>MNFKFLLVLFLATALLVSMSEAGKDRRKKQKQKERQEDNDAEDETAGGRGIEESGKAKDEKERTSVLEKQAEKKTDDDESSSEEDEDDEKKDNSTVIIRKRRDTGVALPTDAAETTRIIHRMIRDLERNMMKTFGEVTMDRFKRQNPPTQMKKTQEINDGVQLPLDKKPSATASPTI</sequence>
<feature type="signal peptide" evidence="2">
    <location>
        <begin position="1"/>
        <end position="22"/>
    </location>
</feature>
<name>A0A2G5SQM7_9PELO</name>
<accession>A0A2G5SQM7</accession>
<feature type="region of interest" description="Disordered" evidence="1">
    <location>
        <begin position="20"/>
        <end position="102"/>
    </location>
</feature>
<feature type="region of interest" description="Disordered" evidence="1">
    <location>
        <begin position="144"/>
        <end position="177"/>
    </location>
</feature>
<gene>
    <name evidence="3" type="primary">Cni-F09B9.4</name>
    <name evidence="3" type="synonym">Cnig_chr_X.g23643</name>
    <name evidence="3" type="ORF">B9Z55_023643</name>
</gene>
<keyword evidence="2" id="KW-0732">Signal</keyword>
<dbReference type="OrthoDB" id="5861104at2759"/>
<organism evidence="3 4">
    <name type="scientific">Caenorhabditis nigoni</name>
    <dbReference type="NCBI Taxonomy" id="1611254"/>
    <lineage>
        <taxon>Eukaryota</taxon>
        <taxon>Metazoa</taxon>
        <taxon>Ecdysozoa</taxon>
        <taxon>Nematoda</taxon>
        <taxon>Chromadorea</taxon>
        <taxon>Rhabditida</taxon>
        <taxon>Rhabditina</taxon>
        <taxon>Rhabditomorpha</taxon>
        <taxon>Rhabditoidea</taxon>
        <taxon>Rhabditidae</taxon>
        <taxon>Peloderinae</taxon>
        <taxon>Caenorhabditis</taxon>
    </lineage>
</organism>
<protein>
    <submittedName>
        <fullName evidence="3">Uncharacterized protein</fullName>
    </submittedName>
</protein>
<proteinExistence type="predicted"/>
<keyword evidence="4" id="KW-1185">Reference proteome</keyword>
<reference evidence="4" key="1">
    <citation type="submission" date="2017-10" db="EMBL/GenBank/DDBJ databases">
        <title>Rapid genome shrinkage in a self-fertile nematode reveals novel sperm competition proteins.</title>
        <authorList>
            <person name="Yin D."/>
            <person name="Schwarz E.M."/>
            <person name="Thomas C.G."/>
            <person name="Felde R.L."/>
            <person name="Korf I.F."/>
            <person name="Cutter A.D."/>
            <person name="Schartner C.M."/>
            <person name="Ralston E.J."/>
            <person name="Meyer B.J."/>
            <person name="Haag E.S."/>
        </authorList>
    </citation>
    <scope>NUCLEOTIDE SEQUENCE [LARGE SCALE GENOMIC DNA]</scope>
    <source>
        <strain evidence="4">JU1422</strain>
    </source>
</reference>
<dbReference type="Proteomes" id="UP000230233">
    <property type="component" value="Chromosome X"/>
</dbReference>
<feature type="compositionally biased region" description="Acidic residues" evidence="1">
    <location>
        <begin position="77"/>
        <end position="89"/>
    </location>
</feature>
<comment type="caution">
    <text evidence="3">The sequence shown here is derived from an EMBL/GenBank/DDBJ whole genome shotgun (WGS) entry which is preliminary data.</text>
</comment>
<evidence type="ECO:0000256" key="2">
    <source>
        <dbReference type="SAM" id="SignalP"/>
    </source>
</evidence>
<dbReference type="AlphaFoldDB" id="A0A2G5SQM7"/>
<evidence type="ECO:0000313" key="4">
    <source>
        <dbReference type="Proteomes" id="UP000230233"/>
    </source>
</evidence>